<dbReference type="HOGENOM" id="CLU_2161070_0_0_1"/>
<dbReference type="EMBL" id="AMQM01001073">
    <property type="status" value="NOT_ANNOTATED_CDS"/>
    <property type="molecule type" value="Genomic_DNA"/>
</dbReference>
<sequence length="111" mass="12601">MKCTCNTGQRNYGEMGRVGVSSKLTSTFLLTIISTAASTAIALTQQHQRNLISNSNRNIRNKRKETYVEVVRRDESCEEVIQSLICFIQWNNSNRLSMTSKARTPRLESSK</sequence>
<evidence type="ECO:0000313" key="4">
    <source>
        <dbReference type="Proteomes" id="UP000015101"/>
    </source>
</evidence>
<dbReference type="InParanoid" id="T1ESJ5"/>
<gene>
    <name evidence="3" type="primary">20199545</name>
    <name evidence="2" type="ORF">HELRODRAFT_162349</name>
</gene>
<keyword evidence="1" id="KW-1133">Transmembrane helix</keyword>
<reference evidence="4" key="1">
    <citation type="submission" date="2012-12" db="EMBL/GenBank/DDBJ databases">
        <authorList>
            <person name="Hellsten U."/>
            <person name="Grimwood J."/>
            <person name="Chapman J.A."/>
            <person name="Shapiro H."/>
            <person name="Aerts A."/>
            <person name="Otillar R.P."/>
            <person name="Terry A.Y."/>
            <person name="Boore J.L."/>
            <person name="Simakov O."/>
            <person name="Marletaz F."/>
            <person name="Cho S.-J."/>
            <person name="Edsinger-Gonzales E."/>
            <person name="Havlak P."/>
            <person name="Kuo D.-H."/>
            <person name="Larsson T."/>
            <person name="Lv J."/>
            <person name="Arendt D."/>
            <person name="Savage R."/>
            <person name="Osoegawa K."/>
            <person name="de Jong P."/>
            <person name="Lindberg D.R."/>
            <person name="Seaver E.C."/>
            <person name="Weisblat D.A."/>
            <person name="Putnam N.H."/>
            <person name="Grigoriev I.V."/>
            <person name="Rokhsar D.S."/>
        </authorList>
    </citation>
    <scope>NUCLEOTIDE SEQUENCE</scope>
</reference>
<evidence type="ECO:0000313" key="2">
    <source>
        <dbReference type="EMBL" id="ESN98885.1"/>
    </source>
</evidence>
<dbReference type="CTD" id="20199545"/>
<protein>
    <submittedName>
        <fullName evidence="2 3">Uncharacterized protein</fullName>
    </submittedName>
</protein>
<reference evidence="2 4" key="2">
    <citation type="journal article" date="2013" name="Nature">
        <title>Insights into bilaterian evolution from three spiralian genomes.</title>
        <authorList>
            <person name="Simakov O."/>
            <person name="Marletaz F."/>
            <person name="Cho S.J."/>
            <person name="Edsinger-Gonzales E."/>
            <person name="Havlak P."/>
            <person name="Hellsten U."/>
            <person name="Kuo D.H."/>
            <person name="Larsson T."/>
            <person name="Lv J."/>
            <person name="Arendt D."/>
            <person name="Savage R."/>
            <person name="Osoegawa K."/>
            <person name="de Jong P."/>
            <person name="Grimwood J."/>
            <person name="Chapman J.A."/>
            <person name="Shapiro H."/>
            <person name="Aerts A."/>
            <person name="Otillar R.P."/>
            <person name="Terry A.Y."/>
            <person name="Boore J.L."/>
            <person name="Grigoriev I.V."/>
            <person name="Lindberg D.R."/>
            <person name="Seaver E.C."/>
            <person name="Weisblat D.A."/>
            <person name="Putnam N.H."/>
            <person name="Rokhsar D.S."/>
        </authorList>
    </citation>
    <scope>NUCLEOTIDE SEQUENCE</scope>
</reference>
<evidence type="ECO:0000256" key="1">
    <source>
        <dbReference type="SAM" id="Phobius"/>
    </source>
</evidence>
<keyword evidence="4" id="KW-1185">Reference proteome</keyword>
<feature type="transmembrane region" description="Helical" evidence="1">
    <location>
        <begin position="24"/>
        <end position="43"/>
    </location>
</feature>
<dbReference type="EMBL" id="KB097143">
    <property type="protein sequence ID" value="ESN98885.1"/>
    <property type="molecule type" value="Genomic_DNA"/>
</dbReference>
<dbReference type="RefSeq" id="XP_009022828.1">
    <property type="nucleotide sequence ID" value="XM_009024580.1"/>
</dbReference>
<evidence type="ECO:0000313" key="3">
    <source>
        <dbReference type="EnsemblMetazoa" id="HelroP162349"/>
    </source>
</evidence>
<name>T1ESJ5_HELRO</name>
<organism evidence="3 4">
    <name type="scientific">Helobdella robusta</name>
    <name type="common">Californian leech</name>
    <dbReference type="NCBI Taxonomy" id="6412"/>
    <lineage>
        <taxon>Eukaryota</taxon>
        <taxon>Metazoa</taxon>
        <taxon>Spiralia</taxon>
        <taxon>Lophotrochozoa</taxon>
        <taxon>Annelida</taxon>
        <taxon>Clitellata</taxon>
        <taxon>Hirudinea</taxon>
        <taxon>Rhynchobdellida</taxon>
        <taxon>Glossiphoniidae</taxon>
        <taxon>Helobdella</taxon>
    </lineage>
</organism>
<proteinExistence type="predicted"/>
<keyword evidence="1" id="KW-0472">Membrane</keyword>
<dbReference type="GeneID" id="20199545"/>
<dbReference type="AlphaFoldDB" id="T1ESJ5"/>
<accession>T1ESJ5</accession>
<dbReference type="KEGG" id="hro:HELRODRAFT_162349"/>
<dbReference type="Proteomes" id="UP000015101">
    <property type="component" value="Unassembled WGS sequence"/>
</dbReference>
<reference evidence="3" key="3">
    <citation type="submission" date="2015-06" db="UniProtKB">
        <authorList>
            <consortium name="EnsemblMetazoa"/>
        </authorList>
    </citation>
    <scope>IDENTIFICATION</scope>
</reference>
<dbReference type="EnsemblMetazoa" id="HelroT162349">
    <property type="protein sequence ID" value="HelroP162349"/>
    <property type="gene ID" value="HelroG162349"/>
</dbReference>
<keyword evidence="1" id="KW-0812">Transmembrane</keyword>